<comment type="caution">
    <text evidence="3">The sequence shown here is derived from an EMBL/GenBank/DDBJ whole genome shotgun (WGS) entry which is preliminary data.</text>
</comment>
<evidence type="ECO:0000313" key="3">
    <source>
        <dbReference type="EMBL" id="OGG08092.1"/>
    </source>
</evidence>
<reference evidence="3 4" key="1">
    <citation type="journal article" date="2016" name="Nat. Commun.">
        <title>Thousands of microbial genomes shed light on interconnected biogeochemical processes in an aquifer system.</title>
        <authorList>
            <person name="Anantharaman K."/>
            <person name="Brown C.T."/>
            <person name="Hug L.A."/>
            <person name="Sharon I."/>
            <person name="Castelle C.J."/>
            <person name="Probst A.J."/>
            <person name="Thomas B.C."/>
            <person name="Singh A."/>
            <person name="Wilkins M.J."/>
            <person name="Karaoz U."/>
            <person name="Brodie E.L."/>
            <person name="Williams K.H."/>
            <person name="Hubbard S.S."/>
            <person name="Banfield J.F."/>
        </authorList>
    </citation>
    <scope>NUCLEOTIDE SEQUENCE [LARGE SCALE GENOMIC DNA]</scope>
</reference>
<gene>
    <name evidence="3" type="ORF">A2777_01765</name>
</gene>
<keyword evidence="2" id="KW-1133">Transmembrane helix</keyword>
<dbReference type="Proteomes" id="UP000177354">
    <property type="component" value="Unassembled WGS sequence"/>
</dbReference>
<accession>A0A1F5Z7I0</accession>
<feature type="transmembrane region" description="Helical" evidence="2">
    <location>
        <begin position="351"/>
        <end position="370"/>
    </location>
</feature>
<sequence length="723" mass="79666">MSLLTQILPKKEGTNYFILLGLEENIVRAAVGEISDSKVRILGTGKSEFADEKNETEAVDMAISMAEKSLPEEILPENVIFALPQFYLEGTNVKEEYLKRLKKISKELNLKAEGFVDYASAISYYLDNEEGAPPTVLLFDLTKNHLTITLIRIGKISQHVIVDRTDSIVSDFSGALPEFKAEILPSRIILYDGAEKIDEIKEELLRFPWHKHSIFLHTPKIEILSNDKILKSIIEAASTTFLPKPDALIQMKQSYNPEDTGEKETVTENPPKIGETQKIVGDENDKAPDTDNENKQNFGFVSETLAEKAEKFKRETSPYSERSGRKNGHEAPIDIGAISGQIITKFNNIKGVFYLVPLVLLIFVAYLFILNYPRASVSLITYPRPYDQTLDIVFSQEAGAGDDLPLILTRTVKGEAGGEKSAKTTGKNQIGEKAKGEISIYNKTLSSKQLPKGTILQTGPLKFTLDGDVKIASATETGEGINFGKASAKVIAAVIGPEGNLAANSNFTVVDFSDSTLTAKNSQPFSGGTSREIASISREDRDNLEEKLMTELVNKAKQSLVKELSSGERLLETPISTEISAKKFSGEAGSEAEKLNLSMTLTVEAQVFKQNELEKLAEENKLSAIAGYTLDKDKVSFSVLESVIEKNGSIKAKVKLVSYFIPDLDMGKIKKDLKGKTYDGAVSYLEKIENIAGVKISVIRKLPLFNKRLPYLPDNISVSLVSR</sequence>
<evidence type="ECO:0000256" key="2">
    <source>
        <dbReference type="SAM" id="Phobius"/>
    </source>
</evidence>
<evidence type="ECO:0000256" key="1">
    <source>
        <dbReference type="SAM" id="MobiDB-lite"/>
    </source>
</evidence>
<proteinExistence type="predicted"/>
<evidence type="ECO:0008006" key="5">
    <source>
        <dbReference type="Google" id="ProtNLM"/>
    </source>
</evidence>
<keyword evidence="2" id="KW-0812">Transmembrane</keyword>
<dbReference type="EMBL" id="MFJF01000005">
    <property type="protein sequence ID" value="OGG08092.1"/>
    <property type="molecule type" value="Genomic_DNA"/>
</dbReference>
<keyword evidence="2" id="KW-0472">Membrane</keyword>
<feature type="compositionally biased region" description="Basic and acidic residues" evidence="1">
    <location>
        <begin position="280"/>
        <end position="294"/>
    </location>
</feature>
<dbReference type="AlphaFoldDB" id="A0A1F5Z7I0"/>
<name>A0A1F5Z7I0_9BACT</name>
<protein>
    <recommendedName>
        <fullName evidence="5">Baseplate protein J-like domain-containing protein</fullName>
    </recommendedName>
</protein>
<evidence type="ECO:0000313" key="4">
    <source>
        <dbReference type="Proteomes" id="UP000177354"/>
    </source>
</evidence>
<organism evidence="3 4">
    <name type="scientific">Candidatus Gottesmanbacteria bacterium RIFCSPHIGHO2_01_FULL_40_15</name>
    <dbReference type="NCBI Taxonomy" id="1798376"/>
    <lineage>
        <taxon>Bacteria</taxon>
        <taxon>Candidatus Gottesmaniibacteriota</taxon>
    </lineage>
</organism>
<feature type="region of interest" description="Disordered" evidence="1">
    <location>
        <begin position="256"/>
        <end position="299"/>
    </location>
</feature>